<dbReference type="EMBL" id="CMVM020000406">
    <property type="status" value="NOT_ANNOTATED_CDS"/>
    <property type="molecule type" value="Genomic_DNA"/>
</dbReference>
<dbReference type="PANTHER" id="PTHR11607">
    <property type="entry name" value="ALPHA-MANNOSIDASE"/>
    <property type="match status" value="1"/>
</dbReference>
<comment type="cofactor">
    <cofactor evidence="9">
        <name>Zn(2+)</name>
        <dbReference type="ChEBI" id="CHEBI:29105"/>
    </cofactor>
    <text evidence="9">Binds 1 zinc ion per subunit.</text>
</comment>
<dbReference type="AlphaFoldDB" id="A0A8R1XUG0"/>
<keyword evidence="4 9" id="KW-0862">Zinc</keyword>
<dbReference type="Gene3D" id="3.20.110.10">
    <property type="entry name" value="Glycoside hydrolase 38, N terminal domain"/>
    <property type="match status" value="1"/>
</dbReference>
<evidence type="ECO:0000256" key="6">
    <source>
        <dbReference type="ARBA" id="ARBA00023295"/>
    </source>
</evidence>
<feature type="coiled-coil region" evidence="10">
    <location>
        <begin position="38"/>
        <end position="65"/>
    </location>
</feature>
<accession>A0A8R1XUG0</accession>
<evidence type="ECO:0000256" key="7">
    <source>
        <dbReference type="ARBA" id="ARBA00059516"/>
    </source>
</evidence>
<dbReference type="GO" id="GO:0006491">
    <property type="term" value="P:N-glycan processing"/>
    <property type="evidence" value="ECO:0007669"/>
    <property type="project" value="TreeGrafter"/>
</dbReference>
<evidence type="ECO:0000256" key="1">
    <source>
        <dbReference type="ARBA" id="ARBA00009792"/>
    </source>
</evidence>
<evidence type="ECO:0000313" key="14">
    <source>
        <dbReference type="Proteomes" id="UP000024404"/>
    </source>
</evidence>
<evidence type="ECO:0000256" key="4">
    <source>
        <dbReference type="ARBA" id="ARBA00022833"/>
    </source>
</evidence>
<dbReference type="InterPro" id="IPR015341">
    <property type="entry name" value="Glyco_hydro_38_cen"/>
</dbReference>
<keyword evidence="3 9" id="KW-0378">Hydrolase</keyword>
<keyword evidence="6 9" id="KW-0326">Glycosidase</keyword>
<sequence length="1207" mass="139610">MHLTWRRLLIGILSTSVFICLILYNSLEAQTFDHRRSYADQQLELNELERQINVLEDDAKRNGQLMHSMIQKVLEKQQQLKSETSGEMKEKKSIDEEKEKENVDEAAVGFLPPPKKAEQIENEARNAEKAAQQKVEEEQAIHGVIHPPQEPQKLAEMTDKIGGKVANVKRFLDRIISAEPIDMCFETISMTVPDNNNIQMLDVYSKLPFDDPDGGVWKQGYDIEYSQASVQREERLEVIVVPHSHNDAGWIRTFEEYYESQTRNILNNMLSHLQKMDEMRFVYAEIIFFERWWAEIDEEKRELVKQLLKSRKLEILTGGWVMPDEANSHYYGVISQLMEGHEWIRNHIGKDYKPKNHWSIDPFGLSPTISYFMKLSNLSNGVLQRVHYSVKKYLAERKELEFMWRQLWGNRDNSTDFATHVMPFFSYDIPHTCGPDPKICCQFDFKRTPGSNVDCPWRLPAVEITGDNVREKAALLYDQYRKKAQLFKTNVVLVPLGDDFRYDTELEWNKQYRNYMKLFKYMNEQNRWNVNARFGTLDDYFRLVHERLDESSDKLPILSGDFFTYADRNDHYWSGYYTSRPFHKRFDRILQHYIRTAEILYSFMGMKELDKGNASRLFQLLVEARRWMNLFQHHDAVSGTSKDEVMADYGQKMFEAMKNSEEVILTAANFLLRREISKNSSILPNLLMEENRRTFDLLPEKRIVTHESEIILFNSLGNLRMETICVHVNALNTVVILASEPNVTVMQQIGPVLEFIDNKWIIDSKLYELCFVSTIPPLSFQKYLFKSGTPRDKAIIRLNSTELQSSDFDIAPLGDFIFDNGLISAAFNPKTGHLASISLKQEKNISVNISFVWYGARVKSPLPLKGTDNPSGAYLFLPNGPAKPVELRQSFIAFEGIVMKKVLIANDGIMPFTHIIKIPLLSPSIEIENTVNLNDVKNVELAMRIETGIDNGDEFFTDLNGYQLVKRRRFKQLPLQAHFYPMPASTFIEDETLRMTLLSAQPSGIANLASGQLDVMLDRRLNQDDGRGLFDGVTDNKKTTSFFRLLFEMPYQNVPVNTQARVTAYHSSQAYDRMLSLLYPPVVLLASLNGGYVDNYKLMNTVFSCDNTHLITLRTVAAPTVYGTRSIRIHTPHNSYALILHRFGIDCRFTTKLLEACNATLDIKRLFIKTPSLITETSLTMLYDHPGDVNNVLLKPMEVRTFRLNYT</sequence>
<comment type="catalytic activity">
    <reaction evidence="8">
        <text>N(4)-{beta-D-GlcNAc-(1-&gt;2)-alpha-D-Man-(1-&gt;3)-[alpha-D-Man-(1-&gt;3)-[alpha-D-Man-(1-&gt;6)]-alpha-D-Man-(1-&gt;6)]-beta-D-Man-(1-&gt;4)-beta-D-GlcNAc-(1-&gt;4)-beta-D-GlcNAc}-L-asparaginyl-[protein] + 2 H2O = 2 alpha-D-mannopyranose + an N(4)-{beta-D-GlcNAc-(1-&gt;2)-alpha-D-Man-(1-&gt;3)-[alpha-D-Man-(1-&gt;6)]-beta-D-Man-(1-&gt;4)-beta-D-GlcNAc-(1-&gt;4)-beta-D-GlcNAc}-L-asparaginyl-[protein]</text>
        <dbReference type="Rhea" id="RHEA:56052"/>
        <dbReference type="Rhea" id="RHEA-COMP:14368"/>
        <dbReference type="Rhea" id="RHEA-COMP:14369"/>
        <dbReference type="ChEBI" id="CHEBI:15377"/>
        <dbReference type="ChEBI" id="CHEBI:28729"/>
        <dbReference type="ChEBI" id="CHEBI:60615"/>
        <dbReference type="ChEBI" id="CHEBI:60625"/>
        <dbReference type="EC" id="3.2.1.114"/>
    </reaction>
</comment>
<dbReference type="GO" id="GO:0000139">
    <property type="term" value="C:Golgi membrane"/>
    <property type="evidence" value="ECO:0007669"/>
    <property type="project" value="TreeGrafter"/>
</dbReference>
<dbReference type="Pfam" id="PF07748">
    <property type="entry name" value="Glyco_hydro_38C"/>
    <property type="match status" value="1"/>
</dbReference>
<dbReference type="InterPro" id="IPR027291">
    <property type="entry name" value="Glyco_hydro_38_N_sf"/>
</dbReference>
<dbReference type="FunFam" id="3.20.110.10:FF:000003">
    <property type="entry name" value="Alpha-mannosidase"/>
    <property type="match status" value="1"/>
</dbReference>
<dbReference type="Gene3D" id="1.20.1270.50">
    <property type="entry name" value="Glycoside hydrolase family 38, central domain"/>
    <property type="match status" value="1"/>
</dbReference>
<comment type="similarity">
    <text evidence="1 9">Belongs to the glycosyl hydrolase 38 family.</text>
</comment>
<evidence type="ECO:0000256" key="10">
    <source>
        <dbReference type="SAM" id="Coils"/>
    </source>
</evidence>
<protein>
    <recommendedName>
        <fullName evidence="9">Alpha-mannosidase</fullName>
        <ecNumber evidence="9">3.2.1.-</ecNumber>
    </recommendedName>
</protein>
<comment type="function">
    <text evidence="7">Catalyzes the first committed step in the biosynthesis of complex N-glycans. It controls conversion of high mannose to complex N-glycans; the final hydrolytic step in the N-glycan maturation pathway.</text>
</comment>
<dbReference type="SUPFAM" id="SSF74650">
    <property type="entry name" value="Galactose mutarotase-like"/>
    <property type="match status" value="1"/>
</dbReference>
<evidence type="ECO:0000256" key="8">
    <source>
        <dbReference type="ARBA" id="ARBA00093232"/>
    </source>
</evidence>
<reference evidence="14" key="1">
    <citation type="submission" date="2013-10" db="EMBL/GenBank/DDBJ databases">
        <title>Genome sequencing of Onchocerca volvulus.</title>
        <authorList>
            <person name="Cotton J."/>
            <person name="Tsai J."/>
            <person name="Stanley E."/>
            <person name="Tracey A."/>
            <person name="Holroyd N."/>
            <person name="Lustigman S."/>
            <person name="Berriman M."/>
        </authorList>
    </citation>
    <scope>NUCLEOTIDE SEQUENCE</scope>
</reference>
<dbReference type="Gene3D" id="2.60.40.1180">
    <property type="entry name" value="Golgi alpha-mannosidase II"/>
    <property type="match status" value="1"/>
</dbReference>
<keyword evidence="14" id="KW-1185">Reference proteome</keyword>
<evidence type="ECO:0000256" key="3">
    <source>
        <dbReference type="ARBA" id="ARBA00022801"/>
    </source>
</evidence>
<dbReference type="Gene3D" id="2.70.98.30">
    <property type="entry name" value="Golgi alpha-mannosidase II, domain 4"/>
    <property type="match status" value="1"/>
</dbReference>
<organism evidence="13 14">
    <name type="scientific">Onchocerca volvulus</name>
    <dbReference type="NCBI Taxonomy" id="6282"/>
    <lineage>
        <taxon>Eukaryota</taxon>
        <taxon>Metazoa</taxon>
        <taxon>Ecdysozoa</taxon>
        <taxon>Nematoda</taxon>
        <taxon>Chromadorea</taxon>
        <taxon>Rhabditida</taxon>
        <taxon>Spirurina</taxon>
        <taxon>Spiruromorpha</taxon>
        <taxon>Filarioidea</taxon>
        <taxon>Onchocercidae</taxon>
        <taxon>Onchocerca</taxon>
    </lineage>
</organism>
<dbReference type="InterPro" id="IPR011682">
    <property type="entry name" value="Glyco_hydro_38_C"/>
</dbReference>
<evidence type="ECO:0000313" key="13">
    <source>
        <dbReference type="EnsemblMetazoa" id="OVOC12209.1"/>
    </source>
</evidence>
<feature type="region of interest" description="Disordered" evidence="11">
    <location>
        <begin position="76"/>
        <end position="103"/>
    </location>
</feature>
<proteinExistence type="inferred from homology"/>
<dbReference type="InterPro" id="IPR050843">
    <property type="entry name" value="Glycosyl_Hydrlase_38"/>
</dbReference>
<dbReference type="PANTHER" id="PTHR11607:SF3">
    <property type="entry name" value="LYSOSOMAL ALPHA-MANNOSIDASE"/>
    <property type="match status" value="1"/>
</dbReference>
<feature type="compositionally biased region" description="Basic and acidic residues" evidence="11">
    <location>
        <begin position="84"/>
        <end position="103"/>
    </location>
</feature>
<dbReference type="GO" id="GO:0006013">
    <property type="term" value="P:mannose metabolic process"/>
    <property type="evidence" value="ECO:0007669"/>
    <property type="project" value="InterPro"/>
</dbReference>
<dbReference type="SUPFAM" id="SSF88713">
    <property type="entry name" value="Glycoside hydrolase/deacetylase"/>
    <property type="match status" value="1"/>
</dbReference>
<keyword evidence="2 9" id="KW-0479">Metal-binding</keyword>
<dbReference type="FunFam" id="1.20.1270.50:FF:000001">
    <property type="entry name" value="Alpha-mannosidase"/>
    <property type="match status" value="1"/>
</dbReference>
<reference evidence="13" key="2">
    <citation type="submission" date="2022-06" db="UniProtKB">
        <authorList>
            <consortium name="EnsemblMetazoa"/>
        </authorList>
    </citation>
    <scope>IDENTIFICATION</scope>
</reference>
<dbReference type="InterPro" id="IPR000602">
    <property type="entry name" value="Glyco_hydro_38_N"/>
</dbReference>
<keyword evidence="5" id="KW-1015">Disulfide bond</keyword>
<dbReference type="InterPro" id="IPR013780">
    <property type="entry name" value="Glyco_hydro_b"/>
</dbReference>
<dbReference type="SMART" id="SM00872">
    <property type="entry name" value="Alpha-mann_mid"/>
    <property type="match status" value="1"/>
</dbReference>
<feature type="domain" description="Glycoside hydrolase family 38 central" evidence="12">
    <location>
        <begin position="571"/>
        <end position="653"/>
    </location>
</feature>
<dbReference type="InterPro" id="IPR037094">
    <property type="entry name" value="Glyco_hydro_38_cen_sf"/>
</dbReference>
<dbReference type="GO" id="GO:0004572">
    <property type="term" value="F:mannosyl-oligosaccharide 1,3-1,6-alpha-mannosidase activity"/>
    <property type="evidence" value="ECO:0007669"/>
    <property type="project" value="UniProtKB-EC"/>
</dbReference>
<dbReference type="Pfam" id="PF01074">
    <property type="entry name" value="Glyco_hydro_38N"/>
    <property type="match status" value="1"/>
</dbReference>
<dbReference type="InterPro" id="IPR011013">
    <property type="entry name" value="Gal_mutarotase_sf_dom"/>
</dbReference>
<dbReference type="Pfam" id="PF09261">
    <property type="entry name" value="Alpha-mann_mid"/>
    <property type="match status" value="1"/>
</dbReference>
<evidence type="ECO:0000256" key="9">
    <source>
        <dbReference type="RuleBase" id="RU361199"/>
    </source>
</evidence>
<dbReference type="GO" id="GO:0030246">
    <property type="term" value="F:carbohydrate binding"/>
    <property type="evidence" value="ECO:0007669"/>
    <property type="project" value="InterPro"/>
</dbReference>
<dbReference type="OMA" id="HPPRIAQ"/>
<evidence type="ECO:0000256" key="5">
    <source>
        <dbReference type="ARBA" id="ARBA00023157"/>
    </source>
</evidence>
<dbReference type="Proteomes" id="UP000024404">
    <property type="component" value="Unassembled WGS sequence"/>
</dbReference>
<dbReference type="CDD" id="cd10809">
    <property type="entry name" value="GH38N_AMII_GMII_SfManIII_like"/>
    <property type="match status" value="1"/>
</dbReference>
<name>A0A8R1XUG0_ONCVO</name>
<dbReference type="GO" id="GO:0046872">
    <property type="term" value="F:metal ion binding"/>
    <property type="evidence" value="ECO:0007669"/>
    <property type="project" value="UniProtKB-KW"/>
</dbReference>
<dbReference type="EnsemblMetazoa" id="OVOC12209.1">
    <property type="protein sequence ID" value="OVOC12209.1"/>
    <property type="gene ID" value="WBGene00249018"/>
</dbReference>
<evidence type="ECO:0000256" key="11">
    <source>
        <dbReference type="SAM" id="MobiDB-lite"/>
    </source>
</evidence>
<dbReference type="SUPFAM" id="SSF88688">
    <property type="entry name" value="Families 57/38 glycoside transferase middle domain"/>
    <property type="match status" value="1"/>
</dbReference>
<keyword evidence="10" id="KW-0175">Coiled coil</keyword>
<dbReference type="InterPro" id="IPR011330">
    <property type="entry name" value="Glyco_hydro/deAcase_b/a-brl"/>
</dbReference>
<evidence type="ECO:0000259" key="12">
    <source>
        <dbReference type="SMART" id="SM00872"/>
    </source>
</evidence>
<dbReference type="InterPro" id="IPR028995">
    <property type="entry name" value="Glyco_hydro_57/38_cen_sf"/>
</dbReference>
<dbReference type="EC" id="3.2.1.-" evidence="9"/>
<evidence type="ECO:0000256" key="2">
    <source>
        <dbReference type="ARBA" id="ARBA00022723"/>
    </source>
</evidence>